<dbReference type="Proteomes" id="UP000019491">
    <property type="component" value="Unassembled WGS sequence"/>
</dbReference>
<evidence type="ECO:0000256" key="1">
    <source>
        <dbReference type="ARBA" id="ARBA00004370"/>
    </source>
</evidence>
<feature type="compositionally biased region" description="Basic and acidic residues" evidence="3">
    <location>
        <begin position="1"/>
        <end position="12"/>
    </location>
</feature>
<proteinExistence type="predicted"/>
<evidence type="ECO:0000256" key="3">
    <source>
        <dbReference type="SAM" id="MobiDB-lite"/>
    </source>
</evidence>
<dbReference type="GO" id="GO:0016020">
    <property type="term" value="C:membrane"/>
    <property type="evidence" value="ECO:0007669"/>
    <property type="project" value="UniProtKB-SubCell"/>
</dbReference>
<dbReference type="PANTHER" id="PTHR37042">
    <property type="entry name" value="OUTER MEMBRANE PROTEIN RV1973"/>
    <property type="match status" value="1"/>
</dbReference>
<name>X0PL47_RHOWR</name>
<keyword evidence="4" id="KW-1133">Transmembrane helix</keyword>
<dbReference type="OrthoDB" id="5196392at2"/>
<protein>
    <recommendedName>
        <fullName evidence="7">Mce-associated membrane protein</fullName>
    </recommendedName>
</protein>
<evidence type="ECO:0000256" key="4">
    <source>
        <dbReference type="SAM" id="Phobius"/>
    </source>
</evidence>
<feature type="region of interest" description="Disordered" evidence="3">
    <location>
        <begin position="1"/>
        <end position="22"/>
    </location>
</feature>
<evidence type="ECO:0000256" key="2">
    <source>
        <dbReference type="ARBA" id="ARBA00023136"/>
    </source>
</evidence>
<evidence type="ECO:0008006" key="7">
    <source>
        <dbReference type="Google" id="ProtNLM"/>
    </source>
</evidence>
<keyword evidence="6" id="KW-1185">Reference proteome</keyword>
<dbReference type="RefSeq" id="WP_052032877.1">
    <property type="nucleotide sequence ID" value="NZ_BAWF01000005.1"/>
</dbReference>
<gene>
    <name evidence="5" type="ORF">RW1_005_01670</name>
</gene>
<keyword evidence="4" id="KW-0812">Transmembrane</keyword>
<evidence type="ECO:0000313" key="5">
    <source>
        <dbReference type="EMBL" id="GAF43058.1"/>
    </source>
</evidence>
<comment type="subcellular location">
    <subcellularLocation>
        <location evidence="1">Membrane</location>
    </subcellularLocation>
</comment>
<organism evidence="5 6">
    <name type="scientific">Rhodococcus wratislaviensis NBRC 100605</name>
    <dbReference type="NCBI Taxonomy" id="1219028"/>
    <lineage>
        <taxon>Bacteria</taxon>
        <taxon>Bacillati</taxon>
        <taxon>Actinomycetota</taxon>
        <taxon>Actinomycetes</taxon>
        <taxon>Mycobacteriales</taxon>
        <taxon>Nocardiaceae</taxon>
        <taxon>Rhodococcus</taxon>
    </lineage>
</organism>
<evidence type="ECO:0000313" key="6">
    <source>
        <dbReference type="Proteomes" id="UP000019491"/>
    </source>
</evidence>
<dbReference type="AlphaFoldDB" id="X0PL47"/>
<reference evidence="5 6" key="1">
    <citation type="submission" date="2014-02" db="EMBL/GenBank/DDBJ databases">
        <title>Whole genome shotgun sequence of Rhodococcus wratislaviensis NBRC 100605.</title>
        <authorList>
            <person name="Hosoyama A."/>
            <person name="Tsuchikane K."/>
            <person name="Yoshida I."/>
            <person name="Ohji S."/>
            <person name="Ichikawa N."/>
            <person name="Yamazoe A."/>
            <person name="Fujita N."/>
        </authorList>
    </citation>
    <scope>NUCLEOTIDE SEQUENCE [LARGE SCALE GENOMIC DNA]</scope>
    <source>
        <strain evidence="5 6">NBRC 100605</strain>
    </source>
</reference>
<comment type="caution">
    <text evidence="5">The sequence shown here is derived from an EMBL/GenBank/DDBJ whole genome shotgun (WGS) entry which is preliminary data.</text>
</comment>
<accession>X0PL47</accession>
<feature type="transmembrane region" description="Helical" evidence="4">
    <location>
        <begin position="33"/>
        <end position="54"/>
    </location>
</feature>
<dbReference type="PANTHER" id="PTHR37042:SF4">
    <property type="entry name" value="OUTER MEMBRANE PROTEIN RV1973"/>
    <property type="match status" value="1"/>
</dbReference>
<sequence>MTVDQMLERDTSTCEETSPPEAVRPRWRSARAVMVLATITLVLLGYSTIMYFSIDALDRSLEQVRFGAAEEIGELTASILSYSPDTVETDVETAKSHLTGDFLSEFSDLGASDIVPRAKQDAISAQWDVAGTSLVSAEADATTVLVFLHGTVTSGATPQPEELSSSVRVRAERTGQSWSISDLEPL</sequence>
<keyword evidence="2 4" id="KW-0472">Membrane</keyword>
<dbReference type="EMBL" id="BAWF01000005">
    <property type="protein sequence ID" value="GAF43058.1"/>
    <property type="molecule type" value="Genomic_DNA"/>
</dbReference>